<dbReference type="OrthoDB" id="797724at2"/>
<protein>
    <submittedName>
        <fullName evidence="1">Uncharacterized protein</fullName>
    </submittedName>
</protein>
<dbReference type="Proteomes" id="UP000260823">
    <property type="component" value="Unassembled WGS sequence"/>
</dbReference>
<organism evidence="1 2">
    <name type="scientific">Mucilaginibacter terrenus</name>
    <dbReference type="NCBI Taxonomy" id="2482727"/>
    <lineage>
        <taxon>Bacteria</taxon>
        <taxon>Pseudomonadati</taxon>
        <taxon>Bacteroidota</taxon>
        <taxon>Sphingobacteriia</taxon>
        <taxon>Sphingobacteriales</taxon>
        <taxon>Sphingobacteriaceae</taxon>
        <taxon>Mucilaginibacter</taxon>
    </lineage>
</organism>
<accession>A0A3E2NT15</accession>
<comment type="caution">
    <text evidence="1">The sequence shown here is derived from an EMBL/GenBank/DDBJ whole genome shotgun (WGS) entry which is preliminary data.</text>
</comment>
<sequence length="139" mass="16171">MTEIRIPKSVTPAKVSSLYKAFIIDQRCIDVNLVLPSEINRYTFGLLADLLRFIITLNSLSEIKKLTVDAQTDELDDFYDQEYAYPIISLLWNKSLFVDNKGNNIKAQLRERQNRFLFKMNSLSKIKGNKFILTHTDHL</sequence>
<reference evidence="1 2" key="1">
    <citation type="submission" date="2018-08" db="EMBL/GenBank/DDBJ databases">
        <title>Mucilaginibacter terrae sp. nov., isolated from manganese diggings.</title>
        <authorList>
            <person name="Huang Y."/>
            <person name="Zhou Z."/>
        </authorList>
    </citation>
    <scope>NUCLEOTIDE SEQUENCE [LARGE SCALE GENOMIC DNA]</scope>
    <source>
        <strain evidence="1 2">ZH6</strain>
    </source>
</reference>
<proteinExistence type="predicted"/>
<dbReference type="RefSeq" id="WP_117381052.1">
    <property type="nucleotide sequence ID" value="NZ_QWDE01000001.1"/>
</dbReference>
<dbReference type="AlphaFoldDB" id="A0A3E2NT15"/>
<dbReference type="EMBL" id="QWDE01000001">
    <property type="protein sequence ID" value="RFZ84162.1"/>
    <property type="molecule type" value="Genomic_DNA"/>
</dbReference>
<gene>
    <name evidence="1" type="ORF">DYU05_00565</name>
</gene>
<evidence type="ECO:0000313" key="1">
    <source>
        <dbReference type="EMBL" id="RFZ84162.1"/>
    </source>
</evidence>
<evidence type="ECO:0000313" key="2">
    <source>
        <dbReference type="Proteomes" id="UP000260823"/>
    </source>
</evidence>
<keyword evidence="2" id="KW-1185">Reference proteome</keyword>
<name>A0A3E2NT15_9SPHI</name>